<proteinExistence type="predicted"/>
<evidence type="ECO:0000313" key="2">
    <source>
        <dbReference type="EMBL" id="TDC95460.1"/>
    </source>
</evidence>
<dbReference type="InterPro" id="IPR019999">
    <property type="entry name" value="Anth_synth_I-like"/>
</dbReference>
<comment type="caution">
    <text evidence="2">The sequence shown here is derived from an EMBL/GenBank/DDBJ whole genome shotgun (WGS) entry which is preliminary data.</text>
</comment>
<dbReference type="Proteomes" id="UP000294744">
    <property type="component" value="Unassembled WGS sequence"/>
</dbReference>
<name>A0A4R4UTS4_9PSEU</name>
<keyword evidence="3" id="KW-1185">Reference proteome</keyword>
<dbReference type="EMBL" id="SMKV01000004">
    <property type="protein sequence ID" value="TDC95460.1"/>
    <property type="molecule type" value="Genomic_DNA"/>
</dbReference>
<dbReference type="OrthoDB" id="3518032at2"/>
<dbReference type="GO" id="GO:0000162">
    <property type="term" value="P:L-tryptophan biosynthetic process"/>
    <property type="evidence" value="ECO:0007669"/>
    <property type="project" value="TreeGrafter"/>
</dbReference>
<dbReference type="GO" id="GO:0046820">
    <property type="term" value="F:4-amino-4-deoxychorismate synthase activity"/>
    <property type="evidence" value="ECO:0007669"/>
    <property type="project" value="UniProtKB-EC"/>
</dbReference>
<dbReference type="PANTHER" id="PTHR11236:SF50">
    <property type="entry name" value="AMINODEOXYCHORISMATE SYNTHASE COMPONENT 1"/>
    <property type="match status" value="1"/>
</dbReference>
<keyword evidence="2" id="KW-0808">Transferase</keyword>
<dbReference type="Pfam" id="PF00425">
    <property type="entry name" value="Chorismate_bind"/>
    <property type="match status" value="1"/>
</dbReference>
<dbReference type="SUPFAM" id="SSF56322">
    <property type="entry name" value="ADC synthase"/>
    <property type="match status" value="1"/>
</dbReference>
<dbReference type="InterPro" id="IPR015890">
    <property type="entry name" value="Chorismate_C"/>
</dbReference>
<dbReference type="Gene3D" id="3.60.120.10">
    <property type="entry name" value="Anthranilate synthase"/>
    <property type="match status" value="1"/>
</dbReference>
<keyword evidence="2" id="KW-0032">Aminotransferase</keyword>
<dbReference type="NCBIfam" id="TIGR00553">
    <property type="entry name" value="pabB"/>
    <property type="match status" value="1"/>
</dbReference>
<dbReference type="InterPro" id="IPR005802">
    <property type="entry name" value="ADC_synth_comp_1"/>
</dbReference>
<dbReference type="AlphaFoldDB" id="A0A4R4UTS4"/>
<reference evidence="2 3" key="1">
    <citation type="submission" date="2019-03" db="EMBL/GenBank/DDBJ databases">
        <title>Draft genome sequences of novel Actinobacteria.</title>
        <authorList>
            <person name="Sahin N."/>
            <person name="Ay H."/>
            <person name="Saygin H."/>
        </authorList>
    </citation>
    <scope>NUCLEOTIDE SEQUENCE [LARGE SCALE GENOMIC DNA]</scope>
    <source>
        <strain evidence="2 3">16K404</strain>
    </source>
</reference>
<organism evidence="2 3">
    <name type="scientific">Saccharopolyspora aridisoli</name>
    <dbReference type="NCBI Taxonomy" id="2530385"/>
    <lineage>
        <taxon>Bacteria</taxon>
        <taxon>Bacillati</taxon>
        <taxon>Actinomycetota</taxon>
        <taxon>Actinomycetes</taxon>
        <taxon>Pseudonocardiales</taxon>
        <taxon>Pseudonocardiaceae</taxon>
        <taxon>Saccharopolyspora</taxon>
    </lineage>
</organism>
<accession>A0A4R4UTS4</accession>
<gene>
    <name evidence="2" type="primary">pabB</name>
    <name evidence="2" type="ORF">E1161_04585</name>
</gene>
<dbReference type="RefSeq" id="WP_132619896.1">
    <property type="nucleotide sequence ID" value="NZ_SMKV01000004.1"/>
</dbReference>
<feature type="domain" description="Chorismate-utilising enzyme C-terminal" evidence="1">
    <location>
        <begin position="122"/>
        <end position="379"/>
    </location>
</feature>
<dbReference type="PANTHER" id="PTHR11236">
    <property type="entry name" value="AMINOBENZOATE/ANTHRANILATE SYNTHASE"/>
    <property type="match status" value="1"/>
</dbReference>
<sequence length="402" mass="43059">MTAGAAGTARGGAARFDDLRAGTAIRFPAPSGVLIAHRPDEVGPVLDLVHRATSHGRWAFGFLAYEAAAGLDPELAVHPPPQEGLPLAWFGITGPPTPVPAVSSSAEVGDFDVRWGTHWSPAEHRALVDRVRERIAAGETYQTNLTVRMRGSFAGDPAGLYRDLATAQCGAYNAYLDLGRFAIASASPELFFELRGDEVSMRPMKGTAPRGRDQVEDLALERALLGSAKERAENVMIVDLMRNDVAQVAVPGTVRVPSLLSVERYPTVLQLTSDVTARLRPGVGLRELFRALYPCGSVTGAPKVSTMHLIRELEADPRGVYCGAVGWLAPPSASVRARFNVAIRTAVVDREAGRAQYGTGSGITWSSDAAAEHRELLVKAEILRRSAVARECPHPGWKTSAT</sequence>
<evidence type="ECO:0000259" key="1">
    <source>
        <dbReference type="Pfam" id="PF00425"/>
    </source>
</evidence>
<dbReference type="InterPro" id="IPR005801">
    <property type="entry name" value="ADC_synthase"/>
</dbReference>
<dbReference type="EC" id="2.6.1.85" evidence="2"/>
<dbReference type="GO" id="GO:0009396">
    <property type="term" value="P:folic acid-containing compound biosynthetic process"/>
    <property type="evidence" value="ECO:0007669"/>
    <property type="project" value="InterPro"/>
</dbReference>
<dbReference type="PRINTS" id="PR00095">
    <property type="entry name" value="ANTSNTHASEI"/>
</dbReference>
<evidence type="ECO:0000313" key="3">
    <source>
        <dbReference type="Proteomes" id="UP000294744"/>
    </source>
</evidence>
<protein>
    <submittedName>
        <fullName evidence="2">Aminodeoxychorismate synthase component I</fullName>
        <ecNumber evidence="2">2.6.1.85</ecNumber>
    </submittedName>
</protein>